<dbReference type="RefSeq" id="WP_119851166.1">
    <property type="nucleotide sequence ID" value="NZ_JBJDQO010000001.1"/>
</dbReference>
<dbReference type="AlphaFoldDB" id="A0A385TWA3"/>
<dbReference type="Pfam" id="PF00155">
    <property type="entry name" value="Aminotran_1_2"/>
    <property type="match status" value="1"/>
</dbReference>
<evidence type="ECO:0000256" key="1">
    <source>
        <dbReference type="ARBA" id="ARBA00001933"/>
    </source>
</evidence>
<reference evidence="9 10" key="1">
    <citation type="submission" date="2018-09" db="EMBL/GenBank/DDBJ databases">
        <title>Genome Sequence of Paenibacillus lautus Strain E7593-69, Azo Dye-Degrading Bacteria, Isolated from Commercial Tattoo Inks.</title>
        <authorList>
            <person name="Nho S.W."/>
            <person name="Kim S.-J."/>
            <person name="Kweon O."/>
            <person name="Cerniglia C.E."/>
        </authorList>
    </citation>
    <scope>NUCLEOTIDE SEQUENCE [LARGE SCALE GENOMIC DNA]</scope>
    <source>
        <strain evidence="9 10">E7593-69</strain>
    </source>
</reference>
<keyword evidence="3 9" id="KW-0032">Aminotransferase</keyword>
<dbReference type="InterPro" id="IPR015421">
    <property type="entry name" value="PyrdxlP-dep_Trfase_major"/>
</dbReference>
<dbReference type="SUPFAM" id="SSF46785">
    <property type="entry name" value="Winged helix' DNA-binding domain"/>
    <property type="match status" value="1"/>
</dbReference>
<dbReference type="PROSITE" id="PS50949">
    <property type="entry name" value="HTH_GNTR"/>
    <property type="match status" value="1"/>
</dbReference>
<gene>
    <name evidence="9" type="ORF">D5F53_11545</name>
</gene>
<evidence type="ECO:0000313" key="10">
    <source>
        <dbReference type="Proteomes" id="UP000266552"/>
    </source>
</evidence>
<evidence type="ECO:0000256" key="2">
    <source>
        <dbReference type="ARBA" id="ARBA00005384"/>
    </source>
</evidence>
<dbReference type="KEGG" id="plw:D5F53_11545"/>
<evidence type="ECO:0000259" key="8">
    <source>
        <dbReference type="PROSITE" id="PS50949"/>
    </source>
</evidence>
<comment type="cofactor">
    <cofactor evidence="1">
        <name>pyridoxal 5'-phosphate</name>
        <dbReference type="ChEBI" id="CHEBI:597326"/>
    </cofactor>
</comment>
<dbReference type="PANTHER" id="PTHR46577:SF1">
    <property type="entry name" value="HTH-TYPE TRANSCRIPTIONAL REGULATORY PROTEIN GABR"/>
    <property type="match status" value="1"/>
</dbReference>
<dbReference type="SUPFAM" id="SSF53383">
    <property type="entry name" value="PLP-dependent transferases"/>
    <property type="match status" value="1"/>
</dbReference>
<evidence type="ECO:0000256" key="5">
    <source>
        <dbReference type="ARBA" id="ARBA00023015"/>
    </source>
</evidence>
<keyword evidence="6" id="KW-0238">DNA-binding</keyword>
<dbReference type="Gene3D" id="1.10.10.10">
    <property type="entry name" value="Winged helix-like DNA-binding domain superfamily/Winged helix DNA-binding domain"/>
    <property type="match status" value="1"/>
</dbReference>
<dbReference type="Gene3D" id="3.40.640.10">
    <property type="entry name" value="Type I PLP-dependent aspartate aminotransferase-like (Major domain)"/>
    <property type="match status" value="1"/>
</dbReference>
<accession>A0A385TWA3</accession>
<evidence type="ECO:0000313" key="9">
    <source>
        <dbReference type="EMBL" id="AYB47791.1"/>
    </source>
</evidence>
<keyword evidence="5" id="KW-0805">Transcription regulation</keyword>
<evidence type="ECO:0000256" key="4">
    <source>
        <dbReference type="ARBA" id="ARBA00022898"/>
    </source>
</evidence>
<dbReference type="InterPro" id="IPR004839">
    <property type="entry name" value="Aminotransferase_I/II_large"/>
</dbReference>
<name>A0A385TWA3_PAELA</name>
<keyword evidence="9" id="KW-0808">Transferase</keyword>
<dbReference type="InterPro" id="IPR015424">
    <property type="entry name" value="PyrdxlP-dep_Trfase"/>
</dbReference>
<keyword evidence="7" id="KW-0804">Transcription</keyword>
<dbReference type="Pfam" id="PF00392">
    <property type="entry name" value="GntR"/>
    <property type="match status" value="1"/>
</dbReference>
<evidence type="ECO:0000256" key="7">
    <source>
        <dbReference type="ARBA" id="ARBA00023163"/>
    </source>
</evidence>
<organism evidence="9 10">
    <name type="scientific">Paenibacillus lautus</name>
    <name type="common">Bacillus lautus</name>
    <dbReference type="NCBI Taxonomy" id="1401"/>
    <lineage>
        <taxon>Bacteria</taxon>
        <taxon>Bacillati</taxon>
        <taxon>Bacillota</taxon>
        <taxon>Bacilli</taxon>
        <taxon>Bacillales</taxon>
        <taxon>Paenibacillaceae</taxon>
        <taxon>Paenibacillus</taxon>
    </lineage>
</organism>
<dbReference type="InterPro" id="IPR051446">
    <property type="entry name" value="HTH_trans_reg/aminotransferase"/>
</dbReference>
<dbReference type="GO" id="GO:0030170">
    <property type="term" value="F:pyridoxal phosphate binding"/>
    <property type="evidence" value="ECO:0007669"/>
    <property type="project" value="InterPro"/>
</dbReference>
<dbReference type="Proteomes" id="UP000266552">
    <property type="component" value="Chromosome"/>
</dbReference>
<dbReference type="GO" id="GO:0003700">
    <property type="term" value="F:DNA-binding transcription factor activity"/>
    <property type="evidence" value="ECO:0007669"/>
    <property type="project" value="InterPro"/>
</dbReference>
<comment type="similarity">
    <text evidence="2">In the C-terminal section; belongs to the class-I pyridoxal-phosphate-dependent aminotransferase family.</text>
</comment>
<sequence length="475" mass="52942">MYGIYIDRESKRSVTHQVCQQLRRLIESGQLAAGTRLLPTRVLAKEWGIARNVVIEVYEQLTAEGYLEGRVGSGTYVASGIVPSPRPRNEPSVSEQPIDKVTSTEHSHLIDFAAGIPDQKMFPRHIWAKYLKQAAEASVNANHDYGHIKGDKTLRSAICDYVFRSKGIQCSSDQIVIVSGASEGLLLLAKSLASRFHSIYIEDPTIDITRDIFQMMNYRLVPVEVDHSGMRIDSLASFAPGHLVLLTPSHQFPSGSVLSIQRRHQVIRMLEEADSFVIEDDYDSEFRLRGIPVPPLQTLSPSRVIYVGTFSKTLTPSLRIGFMIVPPDLTDAITKMKDKLNIHTPAVIQQALSRFILDGHLERHIHKMKNVYKKRRNVLTERLHHLFGADISIVGDDAGMHLQVIFGPQAYALLPWNDTASYGFRVEPSSNYSISPSCPPSSTGIVLGYGNLSTEEIEEGLSRLYSFASPCKDSS</sequence>
<evidence type="ECO:0000256" key="6">
    <source>
        <dbReference type="ARBA" id="ARBA00023125"/>
    </source>
</evidence>
<evidence type="ECO:0000256" key="3">
    <source>
        <dbReference type="ARBA" id="ARBA00022576"/>
    </source>
</evidence>
<keyword evidence="10" id="KW-1185">Reference proteome</keyword>
<proteinExistence type="inferred from homology"/>
<dbReference type="EMBL" id="CP032412">
    <property type="protein sequence ID" value="AYB47791.1"/>
    <property type="molecule type" value="Genomic_DNA"/>
</dbReference>
<dbReference type="CDD" id="cd00609">
    <property type="entry name" value="AAT_like"/>
    <property type="match status" value="1"/>
</dbReference>
<dbReference type="GO" id="GO:0003677">
    <property type="term" value="F:DNA binding"/>
    <property type="evidence" value="ECO:0007669"/>
    <property type="project" value="UniProtKB-KW"/>
</dbReference>
<dbReference type="InterPro" id="IPR000524">
    <property type="entry name" value="Tscrpt_reg_HTH_GntR"/>
</dbReference>
<dbReference type="InterPro" id="IPR036390">
    <property type="entry name" value="WH_DNA-bd_sf"/>
</dbReference>
<dbReference type="CDD" id="cd07377">
    <property type="entry name" value="WHTH_GntR"/>
    <property type="match status" value="1"/>
</dbReference>
<keyword evidence="4" id="KW-0663">Pyridoxal phosphate</keyword>
<dbReference type="GO" id="GO:0008483">
    <property type="term" value="F:transaminase activity"/>
    <property type="evidence" value="ECO:0007669"/>
    <property type="project" value="UniProtKB-KW"/>
</dbReference>
<protein>
    <submittedName>
        <fullName evidence="9">PLP-dependent aminotransferase family protein</fullName>
    </submittedName>
</protein>
<dbReference type="InterPro" id="IPR036388">
    <property type="entry name" value="WH-like_DNA-bd_sf"/>
</dbReference>
<dbReference type="PANTHER" id="PTHR46577">
    <property type="entry name" value="HTH-TYPE TRANSCRIPTIONAL REGULATORY PROTEIN GABR"/>
    <property type="match status" value="1"/>
</dbReference>
<feature type="domain" description="HTH gntR-type" evidence="8">
    <location>
        <begin position="12"/>
        <end position="80"/>
    </location>
</feature>
<dbReference type="SMART" id="SM00345">
    <property type="entry name" value="HTH_GNTR"/>
    <property type="match status" value="1"/>
</dbReference>